<dbReference type="PROSITE" id="PS50943">
    <property type="entry name" value="HTH_CROC1"/>
    <property type="match status" value="1"/>
</dbReference>
<dbReference type="SMART" id="SM00530">
    <property type="entry name" value="HTH_XRE"/>
    <property type="match status" value="1"/>
</dbReference>
<evidence type="ECO:0000313" key="2">
    <source>
        <dbReference type="EMBL" id="MBB6001432.1"/>
    </source>
</evidence>
<dbReference type="InterPro" id="IPR010982">
    <property type="entry name" value="Lambda_DNA-bd_dom_sf"/>
</dbReference>
<dbReference type="AlphaFoldDB" id="A0A841EE11"/>
<gene>
    <name evidence="2" type="ORF">HNP25_000071</name>
</gene>
<sequence>MKTLDTEKFAQMVKLKRGNKGLRAVSEDIGGVSAPTLSRIEQGHLPDIDTYFKICKWLDVPTDFFAITDSTFTQEEVVVAHLRADKTLPPETASALVKMINLAYQAVKSGEL</sequence>
<evidence type="ECO:0000259" key="1">
    <source>
        <dbReference type="PROSITE" id="PS50943"/>
    </source>
</evidence>
<dbReference type="GO" id="GO:0003677">
    <property type="term" value="F:DNA binding"/>
    <property type="evidence" value="ECO:0007669"/>
    <property type="project" value="InterPro"/>
</dbReference>
<comment type="caution">
    <text evidence="2">The sequence shown here is derived from an EMBL/GenBank/DDBJ whole genome shotgun (WGS) entry which is preliminary data.</text>
</comment>
<organism evidence="2 3">
    <name type="scientific">Arcicella rosea</name>
    <dbReference type="NCBI Taxonomy" id="502909"/>
    <lineage>
        <taxon>Bacteria</taxon>
        <taxon>Pseudomonadati</taxon>
        <taxon>Bacteroidota</taxon>
        <taxon>Cytophagia</taxon>
        <taxon>Cytophagales</taxon>
        <taxon>Flectobacillaceae</taxon>
        <taxon>Arcicella</taxon>
    </lineage>
</organism>
<dbReference type="CDD" id="cd00093">
    <property type="entry name" value="HTH_XRE"/>
    <property type="match status" value="1"/>
</dbReference>
<dbReference type="EMBL" id="JACHKT010000001">
    <property type="protein sequence ID" value="MBB6001432.1"/>
    <property type="molecule type" value="Genomic_DNA"/>
</dbReference>
<protein>
    <submittedName>
        <fullName evidence="2">Transcriptional regulator with XRE-family HTH domain</fullName>
    </submittedName>
</protein>
<proteinExistence type="predicted"/>
<dbReference type="Pfam" id="PF01381">
    <property type="entry name" value="HTH_3"/>
    <property type="match status" value="1"/>
</dbReference>
<evidence type="ECO:0000313" key="3">
    <source>
        <dbReference type="Proteomes" id="UP000524404"/>
    </source>
</evidence>
<name>A0A841EE11_9BACT</name>
<dbReference type="SUPFAM" id="SSF47413">
    <property type="entry name" value="lambda repressor-like DNA-binding domains"/>
    <property type="match status" value="1"/>
</dbReference>
<dbReference type="InterPro" id="IPR001387">
    <property type="entry name" value="Cro/C1-type_HTH"/>
</dbReference>
<dbReference type="RefSeq" id="WP_184128396.1">
    <property type="nucleotide sequence ID" value="NZ_JACHKT010000001.1"/>
</dbReference>
<dbReference type="Gene3D" id="1.10.260.40">
    <property type="entry name" value="lambda repressor-like DNA-binding domains"/>
    <property type="match status" value="1"/>
</dbReference>
<feature type="domain" description="HTH cro/C1-type" evidence="1">
    <location>
        <begin position="31"/>
        <end position="65"/>
    </location>
</feature>
<dbReference type="Proteomes" id="UP000524404">
    <property type="component" value="Unassembled WGS sequence"/>
</dbReference>
<reference evidence="2 3" key="1">
    <citation type="submission" date="2020-08" db="EMBL/GenBank/DDBJ databases">
        <title>Functional genomics of gut bacteria from endangered species of beetles.</title>
        <authorList>
            <person name="Carlos-Shanley C."/>
        </authorList>
    </citation>
    <scope>NUCLEOTIDE SEQUENCE [LARGE SCALE GENOMIC DNA]</scope>
    <source>
        <strain evidence="2 3">S00070</strain>
    </source>
</reference>
<accession>A0A841EE11</accession>
<keyword evidence="3" id="KW-1185">Reference proteome</keyword>